<dbReference type="Proteomes" id="UP000239997">
    <property type="component" value="Unassembled WGS sequence"/>
</dbReference>
<evidence type="ECO:0000313" key="1">
    <source>
        <dbReference type="EMBL" id="KEZ94312.1"/>
    </source>
</evidence>
<gene>
    <name evidence="1" type="ORF">IL45_02225</name>
    <name evidence="2" type="ORF">LY02_02914</name>
</gene>
<comment type="caution">
    <text evidence="1">The sequence shown here is derived from an EMBL/GenBank/DDBJ whole genome shotgun (WGS) entry which is preliminary data.</text>
</comment>
<evidence type="ECO:0000313" key="3">
    <source>
        <dbReference type="Proteomes" id="UP000028531"/>
    </source>
</evidence>
<dbReference type="Proteomes" id="UP000028531">
    <property type="component" value="Unassembled WGS sequence"/>
</dbReference>
<reference evidence="1 3" key="1">
    <citation type="submission" date="2014-07" db="EMBL/GenBank/DDBJ databases">
        <title>Draft genome sequence of Nonlabens ulvanivorans, an ulvan degrading bacterium.</title>
        <authorList>
            <person name="Kopel M."/>
            <person name="Helbert W."/>
            <person name="Henrissat B."/>
            <person name="Doniger T."/>
            <person name="Banin E."/>
        </authorList>
    </citation>
    <scope>NUCLEOTIDE SEQUENCE [LARGE SCALE GENOMIC DNA]</scope>
    <source>
        <strain evidence="1 3">PLR</strain>
    </source>
</reference>
<dbReference type="EMBL" id="PVNA01000023">
    <property type="protein sequence ID" value="PRX09134.1"/>
    <property type="molecule type" value="Genomic_DNA"/>
</dbReference>
<evidence type="ECO:0000313" key="2">
    <source>
        <dbReference type="EMBL" id="PRX09134.1"/>
    </source>
</evidence>
<protein>
    <submittedName>
        <fullName evidence="1">Uncharacterized protein</fullName>
    </submittedName>
</protein>
<name>A0A084JZC8_NONUL</name>
<organism evidence="1 3">
    <name type="scientific">Nonlabens ulvanivorans</name>
    <name type="common">Persicivirga ulvanivorans</name>
    <dbReference type="NCBI Taxonomy" id="906888"/>
    <lineage>
        <taxon>Bacteria</taxon>
        <taxon>Pseudomonadati</taxon>
        <taxon>Bacteroidota</taxon>
        <taxon>Flavobacteriia</taxon>
        <taxon>Flavobacteriales</taxon>
        <taxon>Flavobacteriaceae</taxon>
        <taxon>Nonlabens</taxon>
    </lineage>
</organism>
<sequence>MIKLYKEDKEILEITLSKPGIFLINRVEDYYLLFLGYSLSKNNSILDLLDGYYTDYLKHKFQITEEMKWYKLIRLYSSTDIHTIELFQNTFSTFCKKNDIM</sequence>
<reference evidence="2 4" key="2">
    <citation type="submission" date="2018-03" db="EMBL/GenBank/DDBJ databases">
        <title>Genomic Encyclopedia of Archaeal and Bacterial Type Strains, Phase II (KMG-II): from individual species to whole genera.</title>
        <authorList>
            <person name="Goeker M."/>
        </authorList>
    </citation>
    <scope>NUCLEOTIDE SEQUENCE [LARGE SCALE GENOMIC DNA]</scope>
    <source>
        <strain evidence="2 4">DSM 22727</strain>
    </source>
</reference>
<accession>A0A084JZC8</accession>
<dbReference type="EMBL" id="JPJI01000016">
    <property type="protein sequence ID" value="KEZ94312.1"/>
    <property type="molecule type" value="Genomic_DNA"/>
</dbReference>
<evidence type="ECO:0000313" key="4">
    <source>
        <dbReference type="Proteomes" id="UP000239997"/>
    </source>
</evidence>
<keyword evidence="4" id="KW-1185">Reference proteome</keyword>
<proteinExistence type="predicted"/>
<dbReference type="AlphaFoldDB" id="A0A084JZC8"/>